<organism evidence="1 2">
    <name type="scientific">Paraglomus occultum</name>
    <dbReference type="NCBI Taxonomy" id="144539"/>
    <lineage>
        <taxon>Eukaryota</taxon>
        <taxon>Fungi</taxon>
        <taxon>Fungi incertae sedis</taxon>
        <taxon>Mucoromycota</taxon>
        <taxon>Glomeromycotina</taxon>
        <taxon>Glomeromycetes</taxon>
        <taxon>Paraglomerales</taxon>
        <taxon>Paraglomeraceae</taxon>
        <taxon>Paraglomus</taxon>
    </lineage>
</organism>
<reference evidence="1" key="1">
    <citation type="submission" date="2021-06" db="EMBL/GenBank/DDBJ databases">
        <authorList>
            <person name="Kallberg Y."/>
            <person name="Tangrot J."/>
            <person name="Rosling A."/>
        </authorList>
    </citation>
    <scope>NUCLEOTIDE SEQUENCE</scope>
    <source>
        <strain evidence="1">IA702</strain>
    </source>
</reference>
<dbReference type="AlphaFoldDB" id="A0A9N9C464"/>
<comment type="caution">
    <text evidence="1">The sequence shown here is derived from an EMBL/GenBank/DDBJ whole genome shotgun (WGS) entry which is preliminary data.</text>
</comment>
<gene>
    <name evidence="1" type="ORF">POCULU_LOCUS6853</name>
</gene>
<evidence type="ECO:0000313" key="1">
    <source>
        <dbReference type="EMBL" id="CAG8588584.1"/>
    </source>
</evidence>
<protein>
    <submittedName>
        <fullName evidence="1">9630_t:CDS:1</fullName>
    </submittedName>
</protein>
<evidence type="ECO:0000313" key="2">
    <source>
        <dbReference type="Proteomes" id="UP000789572"/>
    </source>
</evidence>
<dbReference type="EMBL" id="CAJVPJ010001374">
    <property type="protein sequence ID" value="CAG8588584.1"/>
    <property type="molecule type" value="Genomic_DNA"/>
</dbReference>
<name>A0A9N9C464_9GLOM</name>
<sequence>MTHSHKVIQHTRYKLKRRKAIRKKSVQPACKYSQTVKDRTRKKQAWTKRPSCLISASKVLSAIHNFHKSSLNCAKKRKRCFWKSCSKTKHSSIVEDRGNQNEVWVMDENQIEDNLPSRSINTSYYKIEPTDESWEVSATLTRRSSSIRRYAGQRVRRTSRKHSRRRLAKIREKAQNNIVSDSLQCEETMSVTLRYWKSPVLHADKSLRYRTQKRSKVRSIYVNNNYIVDSLFIDYIFFINNNDTNYEEFARISLAWWRNALNPLDIMGLLVI</sequence>
<dbReference type="OrthoDB" id="10327747at2759"/>
<keyword evidence="2" id="KW-1185">Reference proteome</keyword>
<proteinExistence type="predicted"/>
<dbReference type="Proteomes" id="UP000789572">
    <property type="component" value="Unassembled WGS sequence"/>
</dbReference>
<accession>A0A9N9C464</accession>